<evidence type="ECO:0000313" key="1">
    <source>
        <dbReference type="EMBL" id="PZE16631.1"/>
    </source>
</evidence>
<proteinExistence type="predicted"/>
<name>A0A2W1N144_9FLAO</name>
<evidence type="ECO:0000313" key="2">
    <source>
        <dbReference type="Proteomes" id="UP000249248"/>
    </source>
</evidence>
<dbReference type="AlphaFoldDB" id="A0A2W1N144"/>
<dbReference type="SUPFAM" id="SSF49265">
    <property type="entry name" value="Fibronectin type III"/>
    <property type="match status" value="1"/>
</dbReference>
<dbReference type="NCBIfam" id="TIGR04131">
    <property type="entry name" value="Bac_Flav_CTERM"/>
    <property type="match status" value="1"/>
</dbReference>
<comment type="caution">
    <text evidence="1">The sequence shown here is derived from an EMBL/GenBank/DDBJ whole genome shotgun (WGS) entry which is preliminary data.</text>
</comment>
<dbReference type="InterPro" id="IPR026341">
    <property type="entry name" value="T9SS_type_B"/>
</dbReference>
<organism evidence="1 2">
    <name type="scientific">Putridiphycobacter roseus</name>
    <dbReference type="NCBI Taxonomy" id="2219161"/>
    <lineage>
        <taxon>Bacteria</taxon>
        <taxon>Pseudomonadati</taxon>
        <taxon>Bacteroidota</taxon>
        <taxon>Flavobacteriia</taxon>
        <taxon>Flavobacteriales</taxon>
        <taxon>Crocinitomicaceae</taxon>
        <taxon>Putridiphycobacter</taxon>
    </lineage>
</organism>
<dbReference type="Proteomes" id="UP000249248">
    <property type="component" value="Unassembled WGS sequence"/>
</dbReference>
<dbReference type="Pfam" id="PF13585">
    <property type="entry name" value="CHU_C"/>
    <property type="match status" value="1"/>
</dbReference>
<keyword evidence="2" id="KW-1185">Reference proteome</keyword>
<sequence>MLHALMLHATHNRAGSITYKHISGNTYEFTIKTCTKSSSEADRDELEIKWGDGTLDTIARVSIIASPLYDVQENVYVGTHDFTGPGSYIISVEDPNRNAGIVNISASVDQRFCVQSELIISPFIGTPNNSVIIEDCPCPEFACQNLTYCYNLSAFDPDGDSLAYSLVPCRGEDCLEMAIGTIYNYPDDIGGGAMSIDPISGTLCWVNPVFVGEYNLAIKISEYRNGIYIGAVLLDMQLTVDDCNNKPPLIEEKPDTCIFVGAATSIPFSANDTEDNISLFATGNVFSLPNNPGIFTPVTGLMNVTGFFNWTPTCDQALTTDYQIIIHAEDDNAEVKLSDLFTYNIKVKLPPVENVVVTPLGGSMQLNWDVYHPSLSCADFEYKIYRRIDSVYNYSECCDPMLPINMGFVEIGRSETNTYIDNDLLSVGNKYCYLVTIINDKGVESCISEVVCEKLKFEVPAITNVSVLVTDVVNGIDTIFWSWPKLLNQVNFPGPYYYELYRNNNFDINTNTLIYTTSTASAIELVDTFYVDLNRNTNDQAYTYQVKLYSNSSLVGTSSPASSVYLSSVPNDNQLTLNWTENVSWYNEYYKVYKEVPTGSGSFVFIDSTFDQTYTDTGLVNLQTYCYKILSIGYYSENGIRSPLENWSQTHCNIPFDYTAPCAPIVAIDGDCEKEETYLTWTNPNNSCSDDVVKYNIYFAPFSGDSLTFLTTINNDLDTFYIHKDRGSIAGCYYVTAVDSLPYNNESVPSNMVCMDNCDGYYALPNVFTPNGNSVNDLYHPLLPIKFVESIDLKVFNRYGDLVHQSNDPMINWDGTYMSSGTPLSDGVYFYVCKVNVVKLAGITPIELNGTITIFNSK</sequence>
<protein>
    <recommendedName>
        <fullName evidence="3">Fibronectin type-III domain-containing protein</fullName>
    </recommendedName>
</protein>
<reference evidence="1 2" key="1">
    <citation type="submission" date="2018-06" db="EMBL/GenBank/DDBJ databases">
        <title>The draft genome sequence of Crocinitomix sp. SM1701.</title>
        <authorList>
            <person name="Zhang X."/>
        </authorList>
    </citation>
    <scope>NUCLEOTIDE SEQUENCE [LARGE SCALE GENOMIC DNA]</scope>
    <source>
        <strain evidence="1 2">SM1701</strain>
    </source>
</reference>
<dbReference type="InterPro" id="IPR036116">
    <property type="entry name" value="FN3_sf"/>
</dbReference>
<dbReference type="EMBL" id="QKSB01000007">
    <property type="protein sequence ID" value="PZE16631.1"/>
    <property type="molecule type" value="Genomic_DNA"/>
</dbReference>
<dbReference type="InterPro" id="IPR013783">
    <property type="entry name" value="Ig-like_fold"/>
</dbReference>
<evidence type="ECO:0008006" key="3">
    <source>
        <dbReference type="Google" id="ProtNLM"/>
    </source>
</evidence>
<gene>
    <name evidence="1" type="ORF">DNU06_12310</name>
</gene>
<dbReference type="Gene3D" id="2.60.40.10">
    <property type="entry name" value="Immunoglobulins"/>
    <property type="match status" value="2"/>
</dbReference>
<accession>A0A2W1N144</accession>